<evidence type="ECO:0000259" key="2">
    <source>
        <dbReference type="Pfam" id="PF13709"/>
    </source>
</evidence>
<protein>
    <submittedName>
        <fullName evidence="3">DUF4159 domain-containing protein</fullName>
    </submittedName>
</protein>
<proteinExistence type="predicted"/>
<sequence>MWQPETRCSRAPARWLALGLAAALACTPARGADLSAPEVVRAIENAKRYLVSQQRPNGSWPVEEDGGDTGHVVGVTSLALLSLLNAGMTYNDPPVRKALAYLRGQNPDQTYDVALLIMAYVAAKDPAGSDAARIALLAKWLEDAQATGGRVGGWSYRQGGGFGGDPSNSQFAVLGLREAAEAGVPITRAVWERSKTYWEGLQNPDGGWGYGDSANSTGSMTVAGVASLTIIEHMLRNDAGVAPDGTPPCCKVEEPNPALERGLRWLANHFSVGHNPGSNLWLLYYIYGIERAGRLTGRRFFGDHDWYREGAAFLVANQIRGSSWQGIGSHEGKPIVGTSLALLFLSKGLAPVMMSKLKHGPRDPARPDNLVSQDWNKHPRDVRNLMEHISGLPRWPALLTSQEVDLQQALMTTGVDALLQAPMLFVTGAEALAFTAAEKNLLKEYLLQGGFLFASPTCQSAAFEDSLRALLQELLPPGEGELKPLPPDHPVYRSEHLLSPDGVTLLGVDVGCRTAVIYCPEDLGCLWSYWQRFDPPNRNSQLKVKVIRAMQIGVNVAAYATGREPPKSLEAPKKLADEGQLDEIQRGLLQVAQIRHTGQWNAAPRALRNLLLALNDTVGLAASTKPRDLPANDPSLFQYPLLYMHGRTRFQLAPEERDALRLHLTRGGVLFADACCGAAPFDRSFRDLMKQLFPEHELKAIPVSHELFSQQIGRDVRRLRRRSLDTTNPNAPVSTSVREVEPYLEGIELDGRLAVIYSKYDISCALERQSTLSCEGYLPEDAVKLATNIVLYALLQDLRLPSENAAGRP</sequence>
<dbReference type="EMBL" id="DSOK01000030">
    <property type="protein sequence ID" value="HEN14037.1"/>
    <property type="molecule type" value="Genomic_DNA"/>
</dbReference>
<dbReference type="AlphaFoldDB" id="A0A7C2PF79"/>
<dbReference type="Gene3D" id="1.50.10.20">
    <property type="match status" value="2"/>
</dbReference>
<dbReference type="Gene3D" id="3.40.50.12140">
    <property type="entry name" value="Domain of unknown function DUF4159"/>
    <property type="match status" value="2"/>
</dbReference>
<feature type="domain" description="DUF4159" evidence="2">
    <location>
        <begin position="591"/>
        <end position="794"/>
    </location>
</feature>
<dbReference type="PROSITE" id="PS51257">
    <property type="entry name" value="PROKAR_LIPOPROTEIN"/>
    <property type="match status" value="1"/>
</dbReference>
<organism evidence="3">
    <name type="scientific">Schlesneria paludicola</name>
    <dbReference type="NCBI Taxonomy" id="360056"/>
    <lineage>
        <taxon>Bacteria</taxon>
        <taxon>Pseudomonadati</taxon>
        <taxon>Planctomycetota</taxon>
        <taxon>Planctomycetia</taxon>
        <taxon>Planctomycetales</taxon>
        <taxon>Planctomycetaceae</taxon>
        <taxon>Schlesneria</taxon>
    </lineage>
</organism>
<accession>A0A7C2PF79</accession>
<dbReference type="SUPFAM" id="SSF48239">
    <property type="entry name" value="Terpenoid cyclases/Protein prenyltransferases"/>
    <property type="match status" value="1"/>
</dbReference>
<keyword evidence="1" id="KW-0732">Signal</keyword>
<dbReference type="Pfam" id="PF13709">
    <property type="entry name" value="DUF4159"/>
    <property type="match status" value="2"/>
</dbReference>
<name>A0A7C2PF79_9PLAN</name>
<reference evidence="3" key="1">
    <citation type="journal article" date="2020" name="mSystems">
        <title>Genome- and Community-Level Interaction Insights into Carbon Utilization and Element Cycling Functions of Hydrothermarchaeota in Hydrothermal Sediment.</title>
        <authorList>
            <person name="Zhou Z."/>
            <person name="Liu Y."/>
            <person name="Xu W."/>
            <person name="Pan J."/>
            <person name="Luo Z.H."/>
            <person name="Li M."/>
        </authorList>
    </citation>
    <scope>NUCLEOTIDE SEQUENCE [LARGE SCALE GENOMIC DNA]</scope>
    <source>
        <strain evidence="3">SpSt-339</strain>
    </source>
</reference>
<evidence type="ECO:0000313" key="3">
    <source>
        <dbReference type="EMBL" id="HEN14037.1"/>
    </source>
</evidence>
<dbReference type="InterPro" id="IPR008930">
    <property type="entry name" value="Terpenoid_cyclase/PrenylTrfase"/>
</dbReference>
<feature type="domain" description="DUF4159" evidence="2">
    <location>
        <begin position="372"/>
        <end position="560"/>
    </location>
</feature>
<dbReference type="CDD" id="cd00688">
    <property type="entry name" value="ISOPREN_C2_like"/>
    <property type="match status" value="1"/>
</dbReference>
<dbReference type="InterPro" id="IPR025297">
    <property type="entry name" value="DUF4159"/>
</dbReference>
<comment type="caution">
    <text evidence="3">The sequence shown here is derived from an EMBL/GenBank/DDBJ whole genome shotgun (WGS) entry which is preliminary data.</text>
</comment>
<feature type="chain" id="PRO_5027605322" evidence="1">
    <location>
        <begin position="32"/>
        <end position="809"/>
    </location>
</feature>
<feature type="signal peptide" evidence="1">
    <location>
        <begin position="1"/>
        <end position="31"/>
    </location>
</feature>
<evidence type="ECO:0000256" key="1">
    <source>
        <dbReference type="SAM" id="SignalP"/>
    </source>
</evidence>
<gene>
    <name evidence="3" type="ORF">ENQ76_01025</name>
</gene>